<dbReference type="PANTHER" id="PTHR30537">
    <property type="entry name" value="HTH-TYPE TRANSCRIPTIONAL REGULATOR"/>
    <property type="match status" value="1"/>
</dbReference>
<dbReference type="SUPFAM" id="SSF53850">
    <property type="entry name" value="Periplasmic binding protein-like II"/>
    <property type="match status" value="1"/>
</dbReference>
<comment type="caution">
    <text evidence="3">The sequence shown here is derived from an EMBL/GenBank/DDBJ whole genome shotgun (WGS) entry which is preliminary data.</text>
</comment>
<sequence length="91" mass="10040">MIETKERRGYQLPPSHLIAVNEMPLALAAVRAGAGLGYLLEHDVAEDIAADRLVQVLDAWCPAFPGYHLYHPSRRQTPPAPRALIDALKTN</sequence>
<accession>A0ABT6JDR0</accession>
<reference evidence="3 4" key="1">
    <citation type="submission" date="2023-04" db="EMBL/GenBank/DDBJ databases">
        <title>Luteimonas endophyticus RD2P54.</title>
        <authorList>
            <person name="Sun J.-Q."/>
        </authorList>
    </citation>
    <scope>NUCLEOTIDE SEQUENCE [LARGE SCALE GENOMIC DNA]</scope>
    <source>
        <strain evidence="3 4">RD2P54</strain>
    </source>
</reference>
<feature type="domain" description="LysR substrate-binding" evidence="2">
    <location>
        <begin position="10"/>
        <end position="90"/>
    </location>
</feature>
<dbReference type="PANTHER" id="PTHR30537:SF1">
    <property type="entry name" value="HTH-TYPE TRANSCRIPTIONAL REGULATOR PGRR"/>
    <property type="match status" value="1"/>
</dbReference>
<dbReference type="InterPro" id="IPR058163">
    <property type="entry name" value="LysR-type_TF_proteobact-type"/>
</dbReference>
<evidence type="ECO:0000259" key="2">
    <source>
        <dbReference type="Pfam" id="PF03466"/>
    </source>
</evidence>
<evidence type="ECO:0000313" key="4">
    <source>
        <dbReference type="Proteomes" id="UP001156940"/>
    </source>
</evidence>
<evidence type="ECO:0000313" key="3">
    <source>
        <dbReference type="EMBL" id="MDH5824952.1"/>
    </source>
</evidence>
<proteinExistence type="inferred from homology"/>
<dbReference type="RefSeq" id="WP_280576334.1">
    <property type="nucleotide sequence ID" value="NZ_JARXRM010000046.1"/>
</dbReference>
<dbReference type="Proteomes" id="UP001156940">
    <property type="component" value="Unassembled WGS sequence"/>
</dbReference>
<name>A0ABT6JDR0_9GAMM</name>
<keyword evidence="4" id="KW-1185">Reference proteome</keyword>
<dbReference type="Gene3D" id="3.40.190.290">
    <property type="match status" value="1"/>
</dbReference>
<dbReference type="Pfam" id="PF03466">
    <property type="entry name" value="LysR_substrate"/>
    <property type="match status" value="1"/>
</dbReference>
<gene>
    <name evidence="3" type="ORF">QFW77_18455</name>
</gene>
<dbReference type="EMBL" id="JARXRM010000046">
    <property type="protein sequence ID" value="MDH5824952.1"/>
    <property type="molecule type" value="Genomic_DNA"/>
</dbReference>
<evidence type="ECO:0000256" key="1">
    <source>
        <dbReference type="ARBA" id="ARBA00009437"/>
    </source>
</evidence>
<dbReference type="InterPro" id="IPR005119">
    <property type="entry name" value="LysR_subst-bd"/>
</dbReference>
<protein>
    <submittedName>
        <fullName evidence="3">LysR substrate-binding domain-containing protein</fullName>
    </submittedName>
</protein>
<organism evidence="3 4">
    <name type="scientific">Luteimonas endophytica</name>
    <dbReference type="NCBI Taxonomy" id="3042023"/>
    <lineage>
        <taxon>Bacteria</taxon>
        <taxon>Pseudomonadati</taxon>
        <taxon>Pseudomonadota</taxon>
        <taxon>Gammaproteobacteria</taxon>
        <taxon>Lysobacterales</taxon>
        <taxon>Lysobacteraceae</taxon>
        <taxon>Luteimonas</taxon>
    </lineage>
</organism>
<comment type="similarity">
    <text evidence="1">Belongs to the LysR transcriptional regulatory family.</text>
</comment>